<evidence type="ECO:0000256" key="2">
    <source>
        <dbReference type="ARBA" id="ARBA00008034"/>
    </source>
</evidence>
<name>A0A1G8D1Z7_9MICO</name>
<evidence type="ECO:0000256" key="3">
    <source>
        <dbReference type="ARBA" id="ARBA00022692"/>
    </source>
</evidence>
<gene>
    <name evidence="8" type="ORF">SAMN04489720_1492</name>
</gene>
<dbReference type="Gene3D" id="1.10.3470.10">
    <property type="entry name" value="ABC transporter involved in vitamin B12 uptake, BtuC"/>
    <property type="match status" value="1"/>
</dbReference>
<comment type="similarity">
    <text evidence="2 6">Belongs to the ABC-3 integral membrane protein family.</text>
</comment>
<dbReference type="PANTHER" id="PTHR30477:SF21">
    <property type="entry name" value="ABC-3 PROTEIN"/>
    <property type="match status" value="1"/>
</dbReference>
<keyword evidence="4 7" id="KW-1133">Transmembrane helix</keyword>
<evidence type="ECO:0000256" key="6">
    <source>
        <dbReference type="RuleBase" id="RU003943"/>
    </source>
</evidence>
<evidence type="ECO:0000313" key="9">
    <source>
        <dbReference type="Proteomes" id="UP000198822"/>
    </source>
</evidence>
<evidence type="ECO:0000256" key="5">
    <source>
        <dbReference type="ARBA" id="ARBA00023136"/>
    </source>
</evidence>
<dbReference type="SUPFAM" id="SSF81345">
    <property type="entry name" value="ABC transporter involved in vitamin B12 uptake, BtuC"/>
    <property type="match status" value="1"/>
</dbReference>
<dbReference type="Proteomes" id="UP000198822">
    <property type="component" value="Chromosome I"/>
</dbReference>
<feature type="transmembrane region" description="Helical" evidence="7">
    <location>
        <begin position="210"/>
        <end position="231"/>
    </location>
</feature>
<keyword evidence="6" id="KW-0813">Transport</keyword>
<dbReference type="InterPro" id="IPR001626">
    <property type="entry name" value="ABC_TroCD"/>
</dbReference>
<accession>A0A1G8D1Z7</accession>
<dbReference type="GO" id="GO:0055085">
    <property type="term" value="P:transmembrane transport"/>
    <property type="evidence" value="ECO:0007669"/>
    <property type="project" value="InterPro"/>
</dbReference>
<feature type="transmembrane region" description="Helical" evidence="7">
    <location>
        <begin position="173"/>
        <end position="198"/>
    </location>
</feature>
<feature type="transmembrane region" description="Helical" evidence="7">
    <location>
        <begin position="237"/>
        <end position="257"/>
    </location>
</feature>
<dbReference type="GO" id="GO:0043190">
    <property type="term" value="C:ATP-binding cassette (ABC) transporter complex"/>
    <property type="evidence" value="ECO:0007669"/>
    <property type="project" value="InterPro"/>
</dbReference>
<feature type="transmembrane region" description="Helical" evidence="7">
    <location>
        <begin position="49"/>
        <end position="75"/>
    </location>
</feature>
<feature type="transmembrane region" description="Helical" evidence="7">
    <location>
        <begin position="132"/>
        <end position="153"/>
    </location>
</feature>
<dbReference type="InterPro" id="IPR037294">
    <property type="entry name" value="ABC_BtuC-like"/>
</dbReference>
<sequence length="279" mass="27498">MTLDYFTRALLEAVLAGALAGLVGVLVVLRGRAFFTMSLTHATFPGAVLAAILGVSIPLGAAATAVALVLVATLIGRIPTQGSAVASGIMLTAGFAVGSFAETATHVPVDVGSFLTGTILATTTADLGLTAAVLVVAIAVLAVYGRHLLFASFDETGFRAAGLKPARAEAVSLALIAATVVAIMPALGAILAVGLIVAPAAAARRLVRSATTMLWVAPLIGIACAVAGLLVSRAWSVSAGGAITLIAAAVVGLAHLVPQRRTVVEAVPAPAAAGSVVAS</sequence>
<dbReference type="Pfam" id="PF00950">
    <property type="entry name" value="ABC-3"/>
    <property type="match status" value="1"/>
</dbReference>
<feature type="transmembrane region" description="Helical" evidence="7">
    <location>
        <begin position="9"/>
        <end position="29"/>
    </location>
</feature>
<comment type="subcellular location">
    <subcellularLocation>
        <location evidence="6">Cell membrane</location>
        <topology evidence="6">Multi-pass membrane protein</topology>
    </subcellularLocation>
    <subcellularLocation>
        <location evidence="1">Membrane</location>
        <topology evidence="1">Multi-pass membrane protein</topology>
    </subcellularLocation>
</comment>
<dbReference type="EMBL" id="LT629695">
    <property type="protein sequence ID" value="SDH51857.1"/>
    <property type="molecule type" value="Genomic_DNA"/>
</dbReference>
<dbReference type="OrthoDB" id="3260923at2"/>
<dbReference type="STRING" id="399736.SAMN04489720_1492"/>
<dbReference type="AlphaFoldDB" id="A0A1G8D1Z7"/>
<dbReference type="RefSeq" id="WP_092503814.1">
    <property type="nucleotide sequence ID" value="NZ_LT629695.1"/>
</dbReference>
<organism evidence="8 9">
    <name type="scientific">Agrococcus jejuensis</name>
    <dbReference type="NCBI Taxonomy" id="399736"/>
    <lineage>
        <taxon>Bacteria</taxon>
        <taxon>Bacillati</taxon>
        <taxon>Actinomycetota</taxon>
        <taxon>Actinomycetes</taxon>
        <taxon>Micrococcales</taxon>
        <taxon>Microbacteriaceae</taxon>
        <taxon>Agrococcus</taxon>
    </lineage>
</organism>
<evidence type="ECO:0000256" key="7">
    <source>
        <dbReference type="SAM" id="Phobius"/>
    </source>
</evidence>
<reference evidence="9" key="1">
    <citation type="submission" date="2016-10" db="EMBL/GenBank/DDBJ databases">
        <authorList>
            <person name="Varghese N."/>
            <person name="Submissions S."/>
        </authorList>
    </citation>
    <scope>NUCLEOTIDE SEQUENCE [LARGE SCALE GENOMIC DNA]</scope>
    <source>
        <strain evidence="9">DSM 22002</strain>
    </source>
</reference>
<evidence type="ECO:0000313" key="8">
    <source>
        <dbReference type="EMBL" id="SDH51857.1"/>
    </source>
</evidence>
<evidence type="ECO:0000256" key="1">
    <source>
        <dbReference type="ARBA" id="ARBA00004141"/>
    </source>
</evidence>
<keyword evidence="3 6" id="KW-0812">Transmembrane</keyword>
<protein>
    <submittedName>
        <fullName evidence="8">ABC-type Mn2+/Zn2+ transport system, permease component</fullName>
    </submittedName>
</protein>
<dbReference type="PANTHER" id="PTHR30477">
    <property type="entry name" value="ABC-TRANSPORTER METAL-BINDING PROTEIN"/>
    <property type="match status" value="1"/>
</dbReference>
<evidence type="ECO:0000256" key="4">
    <source>
        <dbReference type="ARBA" id="ARBA00022989"/>
    </source>
</evidence>
<proteinExistence type="inferred from homology"/>
<keyword evidence="5 7" id="KW-0472">Membrane</keyword>
<feature type="transmembrane region" description="Helical" evidence="7">
    <location>
        <begin position="82"/>
        <end position="101"/>
    </location>
</feature>
<keyword evidence="9" id="KW-1185">Reference proteome</keyword>